<gene>
    <name evidence="2" type="ORF">ABQG75_01770</name>
</gene>
<name>A0ABV1PHZ3_9ENTR</name>
<dbReference type="InterPro" id="IPR003615">
    <property type="entry name" value="HNH_nuc"/>
</dbReference>
<comment type="caution">
    <text evidence="2">The sequence shown here is derived from an EMBL/GenBank/DDBJ whole genome shotgun (WGS) entry which is preliminary data.</text>
</comment>
<dbReference type="Pfam" id="PF06147">
    <property type="entry name" value="DUF968"/>
    <property type="match status" value="1"/>
</dbReference>
<feature type="domain" description="HNH nuclease" evidence="1">
    <location>
        <begin position="269"/>
        <end position="318"/>
    </location>
</feature>
<proteinExistence type="predicted"/>
<dbReference type="Proteomes" id="UP001447374">
    <property type="component" value="Unassembled WGS sequence"/>
</dbReference>
<dbReference type="InterPro" id="IPR010373">
    <property type="entry name" value="DUF968"/>
</dbReference>
<dbReference type="Gene3D" id="3.30.40.190">
    <property type="match status" value="1"/>
</dbReference>
<keyword evidence="3" id="KW-1185">Reference proteome</keyword>
<evidence type="ECO:0000313" key="2">
    <source>
        <dbReference type="EMBL" id="MER0124472.1"/>
    </source>
</evidence>
<dbReference type="EMBL" id="JBEHGX010000001">
    <property type="protein sequence ID" value="MER0124472.1"/>
    <property type="molecule type" value="Genomic_DNA"/>
</dbReference>
<organism evidence="2 3">
    <name type="scientific">Franconibacter daqui</name>
    <dbReference type="NCBI Taxonomy" id="2047724"/>
    <lineage>
        <taxon>Bacteria</taxon>
        <taxon>Pseudomonadati</taxon>
        <taxon>Pseudomonadota</taxon>
        <taxon>Gammaproteobacteria</taxon>
        <taxon>Enterobacterales</taxon>
        <taxon>Enterobacteriaceae</taxon>
        <taxon>Franconibacter</taxon>
    </lineage>
</organism>
<dbReference type="RefSeq" id="WP_349950709.1">
    <property type="nucleotide sequence ID" value="NZ_JBEHGX010000001.1"/>
</dbReference>
<reference evidence="2 3" key="1">
    <citation type="submission" date="2024-06" db="EMBL/GenBank/DDBJ databases">
        <title>Fanconibacter daqui strain Q02 whole shotgun sequencing project.</title>
        <authorList>
            <person name="Rodrigues J.W.A."/>
            <person name="Viana L.C."/>
            <person name="Vieira E.C."/>
            <person name="Souza F.O.L."/>
            <person name="Alegria O.C."/>
            <person name="Patroca S."/>
            <person name="Cruz A.C.R."/>
            <person name="Nunes A.R.C."/>
        </authorList>
    </citation>
    <scope>NUCLEOTIDE SEQUENCE [LARGE SCALE GENOMIC DNA]</scope>
    <source>
        <strain evidence="2 3">Q02</strain>
    </source>
</reference>
<dbReference type="SMART" id="SM00507">
    <property type="entry name" value="HNHc"/>
    <property type="match status" value="1"/>
</dbReference>
<sequence length="352" mass="39227">MRALLTPEIARGMGIVLLRPGADLMPIFTSGRVLVELPPASMAHLATGALPPARQPLAEDTALAGFFIHEDVIRAAGGVPSLERWLMNQEGGCQYPHSDYHHHELKTFRHAPGAIRVCWHCDNVLSGQHTQRLAEIARVNVVAWVIAMARGALGFDDSHELTLPELCWWALREEVTHALPDSITRRALRLPAEPIQSVTREIDLVPSLPVTEVLRAKAWRAGAAAKCSSNETPQAGQDEQPQLLALKVDPESPESFMLRPKRRRWENPNYTRWVKQQPCACCNQQADDPHHLIGHGQGGMGTKAHDLFVLPLCRKHHDELHRDPVAFEEKYGSQLELIFRFLDRALAIGVLA</sequence>
<evidence type="ECO:0000313" key="3">
    <source>
        <dbReference type="Proteomes" id="UP001447374"/>
    </source>
</evidence>
<accession>A0ABV1PHZ3</accession>
<evidence type="ECO:0000259" key="1">
    <source>
        <dbReference type="SMART" id="SM00507"/>
    </source>
</evidence>
<protein>
    <submittedName>
        <fullName evidence="2">DUF968 domain-containing protein</fullName>
    </submittedName>
</protein>